<evidence type="ECO:0000313" key="2">
    <source>
        <dbReference type="EnsemblMetazoa" id="CJA43355.1"/>
    </source>
</evidence>
<sequence>MLAIFGIFGIPFRFVPPCTPESLYPTKYMSSEGVKNGLMFEGRTGKGGSRRNAGNVRYRRLSQNESGN</sequence>
<name>A0A8R1ITP3_CAEJA</name>
<organism evidence="2 3">
    <name type="scientific">Caenorhabditis japonica</name>
    <dbReference type="NCBI Taxonomy" id="281687"/>
    <lineage>
        <taxon>Eukaryota</taxon>
        <taxon>Metazoa</taxon>
        <taxon>Ecdysozoa</taxon>
        <taxon>Nematoda</taxon>
        <taxon>Chromadorea</taxon>
        <taxon>Rhabditida</taxon>
        <taxon>Rhabditina</taxon>
        <taxon>Rhabditomorpha</taxon>
        <taxon>Rhabditoidea</taxon>
        <taxon>Rhabditidae</taxon>
        <taxon>Peloderinae</taxon>
        <taxon>Caenorhabditis</taxon>
    </lineage>
</organism>
<dbReference type="EnsemblMetazoa" id="CJA43355.1">
    <property type="protein sequence ID" value="CJA43355.1"/>
    <property type="gene ID" value="WBGene00219203"/>
</dbReference>
<proteinExistence type="predicted"/>
<dbReference type="AlphaFoldDB" id="A0A8R1ITP3"/>
<dbReference type="Proteomes" id="UP000005237">
    <property type="component" value="Unassembled WGS sequence"/>
</dbReference>
<accession>A0A8R1ITP3</accession>
<reference evidence="3" key="1">
    <citation type="submission" date="2010-08" db="EMBL/GenBank/DDBJ databases">
        <authorList>
            <consortium name="Caenorhabditis japonica Sequencing Consortium"/>
            <person name="Wilson R.K."/>
        </authorList>
    </citation>
    <scope>NUCLEOTIDE SEQUENCE [LARGE SCALE GENOMIC DNA]</scope>
    <source>
        <strain evidence="3">DF5081</strain>
    </source>
</reference>
<keyword evidence="3" id="KW-1185">Reference proteome</keyword>
<evidence type="ECO:0000256" key="1">
    <source>
        <dbReference type="SAM" id="MobiDB-lite"/>
    </source>
</evidence>
<reference evidence="2" key="2">
    <citation type="submission" date="2022-06" db="UniProtKB">
        <authorList>
            <consortium name="EnsemblMetazoa"/>
        </authorList>
    </citation>
    <scope>IDENTIFICATION</scope>
    <source>
        <strain evidence="2">DF5081</strain>
    </source>
</reference>
<evidence type="ECO:0000313" key="3">
    <source>
        <dbReference type="Proteomes" id="UP000005237"/>
    </source>
</evidence>
<feature type="region of interest" description="Disordered" evidence="1">
    <location>
        <begin position="39"/>
        <end position="68"/>
    </location>
</feature>
<protein>
    <submittedName>
        <fullName evidence="2">Uncharacterized protein</fullName>
    </submittedName>
</protein>